<gene>
    <name evidence="1" type="ORF">SAMN03003324_00471</name>
</gene>
<dbReference type="STRING" id="34086.SAMN04488084_101199"/>
<accession>A0A1I2AIV0</accession>
<sequence length="247" mass="28438">MPVYVRQKMIVNYTESGWQVITQRSHGLLAAQICANWKFNEQYGSRWIETLTAVAEHDDVYNEFENDDLLNEYGGPVNFKMTVFRKDYCTRLIEMAITKSSWIALLVSRHIQFVHGSNPAAANFIKGLKKQEKDWISTRGVTSKEVSEAYLLLQFCDAFSLLICQGMIQPEQRKIEISKGPGQVSYMCVAGGINKLLVTPWPFEKEKFRVSFESRTLPRLTFKNAAEFRKELWSVETVVHQFSISAF</sequence>
<evidence type="ECO:0008006" key="3">
    <source>
        <dbReference type="Google" id="ProtNLM"/>
    </source>
</evidence>
<name>A0A1I2AIV0_9SPHI</name>
<dbReference type="InterPro" id="IPR024992">
    <property type="entry name" value="DUF3891"/>
</dbReference>
<organism evidence="1 2">
    <name type="scientific">Pedobacter antarcticus</name>
    <dbReference type="NCBI Taxonomy" id="34086"/>
    <lineage>
        <taxon>Bacteria</taxon>
        <taxon>Pseudomonadati</taxon>
        <taxon>Bacteroidota</taxon>
        <taxon>Sphingobacteriia</taxon>
        <taxon>Sphingobacteriales</taxon>
        <taxon>Sphingobacteriaceae</taxon>
        <taxon>Pedobacter</taxon>
    </lineage>
</organism>
<dbReference type="EMBL" id="FONS01000001">
    <property type="protein sequence ID" value="SFE43826.1"/>
    <property type="molecule type" value="Genomic_DNA"/>
</dbReference>
<reference evidence="1 2" key="1">
    <citation type="submission" date="2016-10" db="EMBL/GenBank/DDBJ databases">
        <authorList>
            <person name="de Groot N.N."/>
        </authorList>
    </citation>
    <scope>NUCLEOTIDE SEQUENCE [LARGE SCALE GENOMIC DNA]</scope>
    <source>
        <strain evidence="1 2">ATCC 51969</strain>
    </source>
</reference>
<evidence type="ECO:0000313" key="1">
    <source>
        <dbReference type="EMBL" id="SFE43826.1"/>
    </source>
</evidence>
<evidence type="ECO:0000313" key="2">
    <source>
        <dbReference type="Proteomes" id="UP000183129"/>
    </source>
</evidence>
<proteinExistence type="predicted"/>
<protein>
    <recommendedName>
        <fullName evidence="3">DUF3891 domain-containing protein</fullName>
    </recommendedName>
</protein>
<dbReference type="AlphaFoldDB" id="A0A1I2AIV0"/>
<dbReference type="Pfam" id="PF13030">
    <property type="entry name" value="DUF3891"/>
    <property type="match status" value="1"/>
</dbReference>
<dbReference type="Proteomes" id="UP000183129">
    <property type="component" value="Unassembled WGS sequence"/>
</dbReference>